<evidence type="ECO:0000313" key="2">
    <source>
        <dbReference type="Proteomes" id="UP000001194"/>
    </source>
</evidence>
<keyword evidence="2" id="KW-1185">Reference proteome</keyword>
<dbReference type="AlphaFoldDB" id="B0E305"/>
<dbReference type="Proteomes" id="UP000001194">
    <property type="component" value="Unassembled WGS sequence"/>
</dbReference>
<accession>B0E305</accession>
<dbReference type="RefSeq" id="XP_001890577.1">
    <property type="nucleotide sequence ID" value="XM_001890542.1"/>
</dbReference>
<reference evidence="1 2" key="1">
    <citation type="journal article" date="2008" name="Nature">
        <title>The genome of Laccaria bicolor provides insights into mycorrhizal symbiosis.</title>
        <authorList>
            <person name="Martin F."/>
            <person name="Aerts A."/>
            <person name="Ahren D."/>
            <person name="Brun A."/>
            <person name="Danchin E.G.J."/>
            <person name="Duchaussoy F."/>
            <person name="Gibon J."/>
            <person name="Kohler A."/>
            <person name="Lindquist E."/>
            <person name="Pereda V."/>
            <person name="Salamov A."/>
            <person name="Shapiro H.J."/>
            <person name="Wuyts J."/>
            <person name="Blaudez D."/>
            <person name="Buee M."/>
            <person name="Brokstein P."/>
            <person name="Canbaeck B."/>
            <person name="Cohen D."/>
            <person name="Courty P.E."/>
            <person name="Coutinho P.M."/>
            <person name="Delaruelle C."/>
            <person name="Detter J.C."/>
            <person name="Deveau A."/>
            <person name="DiFazio S."/>
            <person name="Duplessis S."/>
            <person name="Fraissinet-Tachet L."/>
            <person name="Lucic E."/>
            <person name="Frey-Klett P."/>
            <person name="Fourrey C."/>
            <person name="Feussner I."/>
            <person name="Gay G."/>
            <person name="Grimwood J."/>
            <person name="Hoegger P.J."/>
            <person name="Jain P."/>
            <person name="Kilaru S."/>
            <person name="Labbe J."/>
            <person name="Lin Y.C."/>
            <person name="Legue V."/>
            <person name="Le Tacon F."/>
            <person name="Marmeisse R."/>
            <person name="Melayah D."/>
            <person name="Montanini B."/>
            <person name="Muratet M."/>
            <person name="Nehls U."/>
            <person name="Niculita-Hirzel H."/>
            <person name="Oudot-Le Secq M.P."/>
            <person name="Peter M."/>
            <person name="Quesneville H."/>
            <person name="Rajashekar B."/>
            <person name="Reich M."/>
            <person name="Rouhier N."/>
            <person name="Schmutz J."/>
            <person name="Yin T."/>
            <person name="Chalot M."/>
            <person name="Henrissat B."/>
            <person name="Kuees U."/>
            <person name="Lucas S."/>
            <person name="Van de Peer Y."/>
            <person name="Podila G.K."/>
            <person name="Polle A."/>
            <person name="Pukkila P.J."/>
            <person name="Richardson P.M."/>
            <person name="Rouze P."/>
            <person name="Sanders I.R."/>
            <person name="Stajich J.E."/>
            <person name="Tunlid A."/>
            <person name="Tuskan G."/>
            <person name="Grigoriev I.V."/>
        </authorList>
    </citation>
    <scope>NUCLEOTIDE SEQUENCE [LARGE SCALE GENOMIC DNA]</scope>
    <source>
        <strain evidence="2">S238N-H82 / ATCC MYA-4686</strain>
    </source>
</reference>
<proteinExistence type="predicted"/>
<dbReference type="EMBL" id="DS547200">
    <property type="protein sequence ID" value="EDQ98771.1"/>
    <property type="molecule type" value="Genomic_DNA"/>
</dbReference>
<name>B0E305_LACBS</name>
<dbReference type="KEGG" id="lbc:LACBIDRAFT_296739"/>
<dbReference type="InParanoid" id="B0E305"/>
<sequence length="53" mass="5751">MSEPTLASLALAIYVNRIPTKIKNTHVNATSPCLPPALSTPLPILPPRQTHHQ</sequence>
<protein>
    <submittedName>
        <fullName evidence="1">Predicted protein</fullName>
    </submittedName>
</protein>
<evidence type="ECO:0000313" key="1">
    <source>
        <dbReference type="EMBL" id="EDQ98771.1"/>
    </source>
</evidence>
<dbReference type="HOGENOM" id="CLU_3069113_0_0_1"/>
<organism evidence="2">
    <name type="scientific">Laccaria bicolor (strain S238N-H82 / ATCC MYA-4686)</name>
    <name type="common">Bicoloured deceiver</name>
    <name type="synonym">Laccaria laccata var. bicolor</name>
    <dbReference type="NCBI Taxonomy" id="486041"/>
    <lineage>
        <taxon>Eukaryota</taxon>
        <taxon>Fungi</taxon>
        <taxon>Dikarya</taxon>
        <taxon>Basidiomycota</taxon>
        <taxon>Agaricomycotina</taxon>
        <taxon>Agaricomycetes</taxon>
        <taxon>Agaricomycetidae</taxon>
        <taxon>Agaricales</taxon>
        <taxon>Agaricineae</taxon>
        <taxon>Hydnangiaceae</taxon>
        <taxon>Laccaria</taxon>
    </lineage>
</organism>
<dbReference type="GeneID" id="6086228"/>
<gene>
    <name evidence="1" type="ORF">LACBIDRAFT_296739</name>
</gene>